<dbReference type="GO" id="GO:0071281">
    <property type="term" value="P:cellular response to iron ion"/>
    <property type="evidence" value="ECO:0007669"/>
    <property type="project" value="TreeGrafter"/>
</dbReference>
<comment type="similarity">
    <text evidence="1">Belongs to the bacterial solute-binding protein 8 family.</text>
</comment>
<protein>
    <submittedName>
        <fullName evidence="4">Iron complex transport system substrate-binding protein</fullName>
    </submittedName>
</protein>
<keyword evidence="5" id="KW-1185">Reference proteome</keyword>
<evidence type="ECO:0000313" key="5">
    <source>
        <dbReference type="Proteomes" id="UP000295832"/>
    </source>
</evidence>
<dbReference type="EMBL" id="SOEG01000004">
    <property type="protein sequence ID" value="TDX53003.1"/>
    <property type="molecule type" value="Genomic_DNA"/>
</dbReference>
<proteinExistence type="inferred from homology"/>
<evidence type="ECO:0000259" key="3">
    <source>
        <dbReference type="PROSITE" id="PS50983"/>
    </source>
</evidence>
<reference evidence="4 5" key="1">
    <citation type="submission" date="2019-03" db="EMBL/GenBank/DDBJ databases">
        <title>Subsurface microbial communities from deep shales in Ohio and West Virginia, USA.</title>
        <authorList>
            <person name="Wrighton K."/>
        </authorList>
    </citation>
    <scope>NUCLEOTIDE SEQUENCE [LARGE SCALE GENOMIC DNA]</scope>
    <source>
        <strain evidence="4 5">MSL 6dP</strain>
    </source>
</reference>
<accession>A0A4R8H9Z2</accession>
<keyword evidence="2" id="KW-0732">Signal</keyword>
<evidence type="ECO:0000256" key="2">
    <source>
        <dbReference type="ARBA" id="ARBA00022729"/>
    </source>
</evidence>
<comment type="caution">
    <text evidence="4">The sequence shown here is derived from an EMBL/GenBank/DDBJ whole genome shotgun (WGS) entry which is preliminary data.</text>
</comment>
<name>A0A4R8H9Z2_9FIRM</name>
<dbReference type="Pfam" id="PF01497">
    <property type="entry name" value="Peripla_BP_2"/>
    <property type="match status" value="1"/>
</dbReference>
<dbReference type="InterPro" id="IPR002491">
    <property type="entry name" value="ABC_transptr_periplasmic_BD"/>
</dbReference>
<dbReference type="Proteomes" id="UP000295832">
    <property type="component" value="Unassembled WGS sequence"/>
</dbReference>
<organism evidence="4 5">
    <name type="scientific">Orenia marismortui</name>
    <dbReference type="NCBI Taxonomy" id="46469"/>
    <lineage>
        <taxon>Bacteria</taxon>
        <taxon>Bacillati</taxon>
        <taxon>Bacillota</taxon>
        <taxon>Clostridia</taxon>
        <taxon>Halanaerobiales</taxon>
        <taxon>Halobacteroidaceae</taxon>
        <taxon>Orenia</taxon>
    </lineage>
</organism>
<evidence type="ECO:0000256" key="1">
    <source>
        <dbReference type="ARBA" id="ARBA00008814"/>
    </source>
</evidence>
<dbReference type="Gene3D" id="3.40.50.1980">
    <property type="entry name" value="Nitrogenase molybdenum iron protein domain"/>
    <property type="match status" value="2"/>
</dbReference>
<dbReference type="AlphaFoldDB" id="A0A4R8H9Z2"/>
<dbReference type="NCBIfam" id="NF038402">
    <property type="entry name" value="TroA_like"/>
    <property type="match status" value="1"/>
</dbReference>
<dbReference type="InterPro" id="IPR050902">
    <property type="entry name" value="ABC_Transporter_SBP"/>
</dbReference>
<dbReference type="InterPro" id="IPR054828">
    <property type="entry name" value="Vit_B12_bind_prot"/>
</dbReference>
<sequence length="301" mass="33465">MKLKSKVIVLISLFVLLIGSNLVRAANFPVRVIDDLGREVIIEERPTRIISLAPSNTEILFELGLAEEVVGVSQYADYPEAATKITKVGTIKGINLERILQLRPDLVLASGITPKDLVFKLEQFGIKVIGFNPKSIDEIIDSISLIGKATGQVEEASRLTTKMRDKIEKISQIVADEPRLKVFYEVWQEPLYTAGPGTYVDDLIYLAGGINIAHDAKGVWPQYNLEVLLAKNPDVYLLSNHGVEGKFSKEVVKERENFGNIKAIKQGRIYILNPDIVNRAGPRIIIALEKIAKAIHPELFD</sequence>
<gene>
    <name evidence="4" type="ORF">C7959_104131</name>
</gene>
<dbReference type="STRING" id="926561.GCA_000379025_00464"/>
<feature type="domain" description="Fe/B12 periplasmic-binding" evidence="3">
    <location>
        <begin position="48"/>
        <end position="299"/>
    </location>
</feature>
<dbReference type="SUPFAM" id="SSF53807">
    <property type="entry name" value="Helical backbone' metal receptor"/>
    <property type="match status" value="1"/>
</dbReference>
<dbReference type="RefSeq" id="WP_134115269.1">
    <property type="nucleotide sequence ID" value="NZ_SOEG01000004.1"/>
</dbReference>
<evidence type="ECO:0000313" key="4">
    <source>
        <dbReference type="EMBL" id="TDX53003.1"/>
    </source>
</evidence>
<dbReference type="PANTHER" id="PTHR30535:SF34">
    <property type="entry name" value="MOLYBDATE-BINDING PROTEIN MOLA"/>
    <property type="match status" value="1"/>
</dbReference>
<dbReference type="CDD" id="cd01144">
    <property type="entry name" value="BtuF"/>
    <property type="match status" value="1"/>
</dbReference>
<dbReference type="PROSITE" id="PS50983">
    <property type="entry name" value="FE_B12_PBP"/>
    <property type="match status" value="1"/>
</dbReference>
<dbReference type="PANTHER" id="PTHR30535">
    <property type="entry name" value="VITAMIN B12-BINDING PROTEIN"/>
    <property type="match status" value="1"/>
</dbReference>